<gene>
    <name evidence="1" type="ORF">GGR28_002080</name>
</gene>
<sequence length="319" mass="36406">MSRSSTLFIILLVVFAAAPLSAKKGESIFDRWSHTADKTIELHLDFDSLEANRFTNNEISGTVVDNGIHFTVDISVRGRYRRRTCAMPPIKLQFDKELLRNAGLNTHNDYKLVTHCTDDEDGQDAILREQLAYDLYRTVDPGASFRTKLLTIIYVNTADGSTSTGYAILIEDTDELKDRLGANNCSDCYATPLDNYDNIERVTLFQYMIGNADFSTRMNRNLKMMRTENGRFTAVPYDFDFSGLVNPTYSKMCLTERQFVWDFESIPNIESTAAEFMILKDPLMQQVTDNELLSDKSKREITKYLKCFFRDLKAGKVGV</sequence>
<dbReference type="RefSeq" id="WP_183495709.1">
    <property type="nucleotide sequence ID" value="NZ_JACIFF010000005.1"/>
</dbReference>
<comment type="caution">
    <text evidence="1">The sequence shown here is derived from an EMBL/GenBank/DDBJ whole genome shotgun (WGS) entry which is preliminary data.</text>
</comment>
<name>A0A840E755_9BACT</name>
<evidence type="ECO:0000313" key="1">
    <source>
        <dbReference type="EMBL" id="MBB4079455.1"/>
    </source>
</evidence>
<protein>
    <submittedName>
        <fullName evidence="1">Uncharacterized protein</fullName>
    </submittedName>
</protein>
<evidence type="ECO:0000313" key="2">
    <source>
        <dbReference type="Proteomes" id="UP000576209"/>
    </source>
</evidence>
<proteinExistence type="predicted"/>
<dbReference type="AlphaFoldDB" id="A0A840E755"/>
<keyword evidence="2" id="KW-1185">Reference proteome</keyword>
<reference evidence="1 2" key="1">
    <citation type="submission" date="2020-08" db="EMBL/GenBank/DDBJ databases">
        <title>Genomic Encyclopedia of Type Strains, Phase IV (KMG-IV): sequencing the most valuable type-strain genomes for metagenomic binning, comparative biology and taxonomic classification.</title>
        <authorList>
            <person name="Goeker M."/>
        </authorList>
    </citation>
    <scope>NUCLEOTIDE SEQUENCE [LARGE SCALE GENOMIC DNA]</scope>
    <source>
        <strain evidence="1 2">DSM 105137</strain>
    </source>
</reference>
<dbReference type="Proteomes" id="UP000576209">
    <property type="component" value="Unassembled WGS sequence"/>
</dbReference>
<accession>A0A840E755</accession>
<dbReference type="EMBL" id="JACIFF010000005">
    <property type="protein sequence ID" value="MBB4079455.1"/>
    <property type="molecule type" value="Genomic_DNA"/>
</dbReference>
<organism evidence="1 2">
    <name type="scientific">Neolewinella aquimaris</name>
    <dbReference type="NCBI Taxonomy" id="1835722"/>
    <lineage>
        <taxon>Bacteria</taxon>
        <taxon>Pseudomonadati</taxon>
        <taxon>Bacteroidota</taxon>
        <taxon>Saprospiria</taxon>
        <taxon>Saprospirales</taxon>
        <taxon>Lewinellaceae</taxon>
        <taxon>Neolewinella</taxon>
    </lineage>
</organism>